<dbReference type="STRING" id="1122619.GCA_000373745_00252"/>
<dbReference type="Proteomes" id="UP000254603">
    <property type="component" value="Unassembled WGS sequence"/>
</dbReference>
<accession>A0A378XJZ2</accession>
<dbReference type="RefSeq" id="WP_018573432.1">
    <property type="nucleotide sequence ID" value="NZ_CP065725.1"/>
</dbReference>
<gene>
    <name evidence="1" type="ORF">NCTC11997_02522</name>
</gene>
<dbReference type="PANTHER" id="PTHR21192:SF2">
    <property type="entry name" value="NADH DEHYDROGENASE [UBIQUINONE] 1 ALPHA SUBCOMPLEX ASSEMBLY FACTOR 3"/>
    <property type="match status" value="1"/>
</dbReference>
<dbReference type="InterPro" id="IPR007523">
    <property type="entry name" value="NDUFAF3/AAMDC"/>
</dbReference>
<proteinExistence type="predicted"/>
<sequence length="148" mass="16361">MELQLQSSNTANTVTGYGDDYIEINETKYHQAIFFRPEGPVSTWDVKSIEDITLESLIQAAGLIEREVDPIAFLDGDHSGPSYENKPELVIIGTGKKQQFIPPSILHPLLANRIGIECMDTQAAARTYNVLMNENRQVVAALLVDGSE</sequence>
<dbReference type="PANTHER" id="PTHR21192">
    <property type="entry name" value="NUCLEAR PROTEIN E3-3"/>
    <property type="match status" value="1"/>
</dbReference>
<reference evidence="1 2" key="1">
    <citation type="submission" date="2018-06" db="EMBL/GenBank/DDBJ databases">
        <authorList>
            <consortium name="Pathogen Informatics"/>
            <person name="Doyle S."/>
        </authorList>
    </citation>
    <scope>NUCLEOTIDE SEQUENCE [LARGE SCALE GENOMIC DNA]</scope>
    <source>
        <strain evidence="1 2">NCTC11997</strain>
    </source>
</reference>
<dbReference type="AlphaFoldDB" id="A0A378XJZ2"/>
<dbReference type="EMBL" id="UGSB01000001">
    <property type="protein sequence ID" value="SUA57822.1"/>
    <property type="molecule type" value="Genomic_DNA"/>
</dbReference>
<organism evidence="1 2">
    <name type="scientific">Oligella ureolytica</name>
    <dbReference type="NCBI Taxonomy" id="90244"/>
    <lineage>
        <taxon>Bacteria</taxon>
        <taxon>Pseudomonadati</taxon>
        <taxon>Pseudomonadota</taxon>
        <taxon>Betaproteobacteria</taxon>
        <taxon>Burkholderiales</taxon>
        <taxon>Alcaligenaceae</taxon>
        <taxon>Oligella</taxon>
    </lineage>
</organism>
<evidence type="ECO:0000313" key="1">
    <source>
        <dbReference type="EMBL" id="SUA57822.1"/>
    </source>
</evidence>
<dbReference type="CDD" id="cd05560">
    <property type="entry name" value="Xcc1710_like"/>
    <property type="match status" value="1"/>
</dbReference>
<dbReference type="Gene3D" id="3.40.1230.10">
    <property type="entry name" value="MTH938-like"/>
    <property type="match status" value="1"/>
</dbReference>
<dbReference type="InterPro" id="IPR036748">
    <property type="entry name" value="MTH938-like_sf"/>
</dbReference>
<protein>
    <submittedName>
        <fullName evidence="1">Protein of uncharacterized function (DUF498/DUF598)</fullName>
    </submittedName>
</protein>
<dbReference type="Pfam" id="PF04430">
    <property type="entry name" value="DUF498"/>
    <property type="match status" value="1"/>
</dbReference>
<dbReference type="SUPFAM" id="SSF64076">
    <property type="entry name" value="MTH938-like"/>
    <property type="match status" value="1"/>
</dbReference>
<name>A0A378XJZ2_9BURK</name>
<evidence type="ECO:0000313" key="2">
    <source>
        <dbReference type="Proteomes" id="UP000254603"/>
    </source>
</evidence>